<reference evidence="10 11" key="1">
    <citation type="submission" date="2021-06" db="EMBL/GenBank/DDBJ databases">
        <title>Actinomycetes sequencing.</title>
        <authorList>
            <person name="Shan Q."/>
        </authorList>
    </citation>
    <scope>NUCLEOTIDE SEQUENCE [LARGE SCALE GENOMIC DNA]</scope>
    <source>
        <strain evidence="10 11">NEAU-G5</strain>
    </source>
</reference>
<keyword evidence="11" id="KW-1185">Reference proteome</keyword>
<evidence type="ECO:0000256" key="1">
    <source>
        <dbReference type="ARBA" id="ARBA00004651"/>
    </source>
</evidence>
<dbReference type="PANTHER" id="PTHR43077">
    <property type="entry name" value="TRANSPORT PERMEASE YVFS-RELATED"/>
    <property type="match status" value="1"/>
</dbReference>
<organism evidence="10 11">
    <name type="scientific">Nocardia albiluteola</name>
    <dbReference type="NCBI Taxonomy" id="2842303"/>
    <lineage>
        <taxon>Bacteria</taxon>
        <taxon>Bacillati</taxon>
        <taxon>Actinomycetota</taxon>
        <taxon>Actinomycetes</taxon>
        <taxon>Mycobacteriales</taxon>
        <taxon>Nocardiaceae</taxon>
        <taxon>Nocardia</taxon>
    </lineage>
</organism>
<dbReference type="InterPro" id="IPR000412">
    <property type="entry name" value="ABC_2_transport"/>
</dbReference>
<protein>
    <submittedName>
        <fullName evidence="10">ABC transporter permease</fullName>
    </submittedName>
</protein>
<feature type="transmembrane region" description="Helical" evidence="8">
    <location>
        <begin position="89"/>
        <end position="111"/>
    </location>
</feature>
<accession>A0ABS6B3P7</accession>
<dbReference type="PANTHER" id="PTHR43077:SF8">
    <property type="entry name" value="DOXORUBICIN RESISTANCE ABC TRANSPORTER PERMEASE PROTEIN DRRB"/>
    <property type="match status" value="1"/>
</dbReference>
<proteinExistence type="inferred from homology"/>
<keyword evidence="6 8" id="KW-0472">Membrane</keyword>
<dbReference type="EMBL" id="JAHKNI010000006">
    <property type="protein sequence ID" value="MBU3063955.1"/>
    <property type="molecule type" value="Genomic_DNA"/>
</dbReference>
<dbReference type="PIRSF" id="PIRSF006648">
    <property type="entry name" value="DrrB"/>
    <property type="match status" value="1"/>
</dbReference>
<evidence type="ECO:0000313" key="10">
    <source>
        <dbReference type="EMBL" id="MBU3063955.1"/>
    </source>
</evidence>
<evidence type="ECO:0000256" key="5">
    <source>
        <dbReference type="ARBA" id="ARBA00022989"/>
    </source>
</evidence>
<evidence type="ECO:0000256" key="7">
    <source>
        <dbReference type="ARBA" id="ARBA00023251"/>
    </source>
</evidence>
<feature type="transmembrane region" description="Helical" evidence="8">
    <location>
        <begin position="169"/>
        <end position="190"/>
    </location>
</feature>
<evidence type="ECO:0000256" key="4">
    <source>
        <dbReference type="ARBA" id="ARBA00022692"/>
    </source>
</evidence>
<gene>
    <name evidence="10" type="ORF">KO481_20780</name>
</gene>
<evidence type="ECO:0000256" key="8">
    <source>
        <dbReference type="SAM" id="Phobius"/>
    </source>
</evidence>
<evidence type="ECO:0000313" key="11">
    <source>
        <dbReference type="Proteomes" id="UP000733379"/>
    </source>
</evidence>
<dbReference type="InterPro" id="IPR013525">
    <property type="entry name" value="ABC2_TM"/>
</dbReference>
<comment type="subcellular location">
    <subcellularLocation>
        <location evidence="1">Cell membrane</location>
        <topology evidence="1">Multi-pass membrane protein</topology>
    </subcellularLocation>
</comment>
<feature type="domain" description="ABC-2 type transporter transmembrane" evidence="9">
    <location>
        <begin position="83"/>
        <end position="278"/>
    </location>
</feature>
<sequence length="289" mass="30593">MDGHTAIADRGDGEPAELVEPGVSTAAVLVLPIRQWWVLTLRIVRPSLRNGEVLTALLTPSVFTIGFFVPLNRVMTLFGFGMSSYAQFLMPMIVMQAVSFCATTAALRAATDSRDGLDERFAAMPMPTAAPLAARIAATLYRVVIALCAGLVCGHIIGFRFYGSWWDTVGFLVYTLLLGLMLGLAGDLIGALSRSPEATTQALVLPQLILGMVSTGFAPAAQFPSWIRGFARNQPVSQFVDVMRVLAGDRAGGAGAVSWSALGPGIAWLLVALVAFGAGSGVVAARRHR</sequence>
<dbReference type="Proteomes" id="UP000733379">
    <property type="component" value="Unassembled WGS sequence"/>
</dbReference>
<evidence type="ECO:0000256" key="3">
    <source>
        <dbReference type="ARBA" id="ARBA00022475"/>
    </source>
</evidence>
<feature type="transmembrane region" description="Helical" evidence="8">
    <location>
        <begin position="51"/>
        <end position="69"/>
    </location>
</feature>
<evidence type="ECO:0000256" key="6">
    <source>
        <dbReference type="ARBA" id="ARBA00023136"/>
    </source>
</evidence>
<comment type="caution">
    <text evidence="10">The sequence shown here is derived from an EMBL/GenBank/DDBJ whole genome shotgun (WGS) entry which is preliminary data.</text>
</comment>
<evidence type="ECO:0000259" key="9">
    <source>
        <dbReference type="Pfam" id="PF12698"/>
    </source>
</evidence>
<keyword evidence="5 8" id="KW-1133">Transmembrane helix</keyword>
<dbReference type="InterPro" id="IPR051328">
    <property type="entry name" value="T7SS_ABC-Transporter"/>
</dbReference>
<keyword evidence="7" id="KW-0046">Antibiotic resistance</keyword>
<evidence type="ECO:0000256" key="2">
    <source>
        <dbReference type="ARBA" id="ARBA00007783"/>
    </source>
</evidence>
<comment type="similarity">
    <text evidence="2">Belongs to the ABC-2 integral membrane protein family.</text>
</comment>
<dbReference type="Pfam" id="PF12698">
    <property type="entry name" value="ABC2_membrane_3"/>
    <property type="match status" value="1"/>
</dbReference>
<keyword evidence="3" id="KW-1003">Cell membrane</keyword>
<feature type="transmembrane region" description="Helical" evidence="8">
    <location>
        <begin position="132"/>
        <end position="157"/>
    </location>
</feature>
<feature type="transmembrane region" description="Helical" evidence="8">
    <location>
        <begin position="266"/>
        <end position="285"/>
    </location>
</feature>
<keyword evidence="4 8" id="KW-0812">Transmembrane</keyword>
<name>A0ABS6B3P7_9NOCA</name>
<feature type="transmembrane region" description="Helical" evidence="8">
    <location>
        <begin position="202"/>
        <end position="221"/>
    </location>
</feature>